<gene>
    <name evidence="2" type="ORF">NE686_12955</name>
</gene>
<dbReference type="RefSeq" id="WP_256311828.1">
    <property type="nucleotide sequence ID" value="NZ_JANGAC010000009.1"/>
</dbReference>
<feature type="signal peptide" evidence="1">
    <location>
        <begin position="1"/>
        <end position="22"/>
    </location>
</feature>
<name>A0ABT1SC01_9FIRM</name>
<evidence type="ECO:0000256" key="1">
    <source>
        <dbReference type="SAM" id="SignalP"/>
    </source>
</evidence>
<reference evidence="2 3" key="1">
    <citation type="submission" date="2022-06" db="EMBL/GenBank/DDBJ databases">
        <title>Isolation of gut microbiota from human fecal samples.</title>
        <authorList>
            <person name="Pamer E.G."/>
            <person name="Barat B."/>
            <person name="Waligurski E."/>
            <person name="Medina S."/>
            <person name="Paddock L."/>
            <person name="Mostad J."/>
        </authorList>
    </citation>
    <scope>NUCLEOTIDE SEQUENCE [LARGE SCALE GENOMIC DNA]</scope>
    <source>
        <strain evidence="2 3">DFI.7.95</strain>
    </source>
</reference>
<organism evidence="2 3">
    <name type="scientific">Tissierella carlieri</name>
    <dbReference type="NCBI Taxonomy" id="689904"/>
    <lineage>
        <taxon>Bacteria</taxon>
        <taxon>Bacillati</taxon>
        <taxon>Bacillota</taxon>
        <taxon>Tissierellia</taxon>
        <taxon>Tissierellales</taxon>
        <taxon>Tissierellaceae</taxon>
        <taxon>Tissierella</taxon>
    </lineage>
</organism>
<sequence length="568" mass="64745">MKKLITFILATILIIQAVPSIAANPKEITIEGTIEVIDIVNRQITILDWDDNLHTIDLPKEIKVTDLYFGQEVIATVRDRNTVKIQLIEEDDPTRDGYIIPNTRFRVGTVLFATNQDIEILTTKSREKYKIDPFSTTLYKKGMVAELRQLKEGDRVLLTFNDPYSSTVSEIKIEDEEKHIEGVLKGKIEMVDERNKEVIISQPKVLNQGVWTGTVQKTQIKLGTGSIYEGGKKLTLSDLQKRKGLEAYVAYENAFGKQSVGKMLIKAGSSMEYNDLLQNIDYGNGQMIVDSNMFFFHDGTIVVKDNRLVDSLNLNKYQDIYLVSDFKNGMKQASVVSIEGTTLLEDRIDGSRLLVYKGKIEDVLDYKLILGNNFKLDKTILTTAGFVSNPNSEEMIFTEDTLVYDSELKKNIPTKSFLDSKYIDLIDIKDKSLRDRIQKDYYKNKPAYVVARETELGKEVLSINLVPQETNSYNQLVRMDYSTLGEIKNIDQGTKTIEITKVTNYNTLTKRWEKGTDETLDLTKAIVLVNDKPISLEEIYKIRKTSKAYLVKQKQTSKSTTYIILIED</sequence>
<keyword evidence="1" id="KW-0732">Signal</keyword>
<feature type="chain" id="PRO_5045763757" description="S1 motif domain-containing protein" evidence="1">
    <location>
        <begin position="23"/>
        <end position="568"/>
    </location>
</feature>
<accession>A0ABT1SC01</accession>
<evidence type="ECO:0000313" key="3">
    <source>
        <dbReference type="Proteomes" id="UP001524478"/>
    </source>
</evidence>
<keyword evidence="3" id="KW-1185">Reference proteome</keyword>
<evidence type="ECO:0008006" key="4">
    <source>
        <dbReference type="Google" id="ProtNLM"/>
    </source>
</evidence>
<evidence type="ECO:0000313" key="2">
    <source>
        <dbReference type="EMBL" id="MCQ4924003.1"/>
    </source>
</evidence>
<proteinExistence type="predicted"/>
<comment type="caution">
    <text evidence="2">The sequence shown here is derived from an EMBL/GenBank/DDBJ whole genome shotgun (WGS) entry which is preliminary data.</text>
</comment>
<dbReference type="Proteomes" id="UP001524478">
    <property type="component" value="Unassembled WGS sequence"/>
</dbReference>
<dbReference type="EMBL" id="JANGAC010000009">
    <property type="protein sequence ID" value="MCQ4924003.1"/>
    <property type="molecule type" value="Genomic_DNA"/>
</dbReference>
<protein>
    <recommendedName>
        <fullName evidence="4">S1 motif domain-containing protein</fullName>
    </recommendedName>
</protein>